<comment type="caution">
    <text evidence="5">The sequence shown here is derived from an EMBL/GenBank/DDBJ whole genome shotgun (WGS) entry which is preliminary data.</text>
</comment>
<dbReference type="Pfam" id="PF23572">
    <property type="entry name" value="GH3_C"/>
    <property type="match status" value="1"/>
</dbReference>
<keyword evidence="6" id="KW-1185">Reference proteome</keyword>
<sequence>MVLIFLKIIIKSSVFILLLLTKSIAMLEKKAETFNMNRVIDEFDEMTRNADQVQKQTLKEILHKNKSAIYLRNFGINGDNTTDPEGDFKALVPLVTDSELEPYIKRMVDGDTSPILTGHPAPAISLSSGTSQGRPKFVPFTDELMENTLQLFRTAFAFRNREFPIDDNGRALQFIFSSKQYISTGGVPIGTATTNVYRNPNFKAGMRSIQSLCCSPDEVIFSPDVHQALYCHLLSGILFRDQVQTFEHVWEEIVTDIKHGVLSSRITVPSVRTAMSKLLTAPNPELAETIRDKCLSLSNWYGLIPALFPNAKYVYGIMTGSMEPYVKKLRHYAGDLPLVSHDYGSSEGWIAANVTPRLSPEEATFAVIPNLGYFEFLLVSDEYEVVLTNYAGLYRYRLGDVVKIMSFYNKTPQLKFVCRRNLILSINIDKNTERDLQLSVESAAKRLSEEKIEVIDFSSHVDLSTEPGHYVIFWEISGETNEDVLQDCCNCLDKGFIDAGYMSSRKCKTIGALELRVLEKGTFKKIQEHFLGLGSSAGQFKMPRCVKPSNAKVLQILCENVVSRFFSTAFE</sequence>
<gene>
    <name evidence="5" type="ORF">Bca52824_050279</name>
</gene>
<dbReference type="GO" id="GO:0005737">
    <property type="term" value="C:cytoplasm"/>
    <property type="evidence" value="ECO:0007669"/>
    <property type="project" value="TreeGrafter"/>
</dbReference>
<feature type="domain" description="GH3 C-terminal" evidence="4">
    <location>
        <begin position="435"/>
        <end position="548"/>
    </location>
</feature>
<proteinExistence type="inferred from homology"/>
<dbReference type="GO" id="GO:0016881">
    <property type="term" value="F:acid-amino acid ligase activity"/>
    <property type="evidence" value="ECO:0007669"/>
    <property type="project" value="TreeGrafter"/>
</dbReference>
<dbReference type="PANTHER" id="PTHR31901">
    <property type="entry name" value="GH3 DOMAIN-CONTAINING PROTEIN"/>
    <property type="match status" value="1"/>
</dbReference>
<dbReference type="Proteomes" id="UP000886595">
    <property type="component" value="Unassembled WGS sequence"/>
</dbReference>
<reference evidence="5 6" key="1">
    <citation type="submission" date="2020-02" db="EMBL/GenBank/DDBJ databases">
        <authorList>
            <person name="Ma Q."/>
            <person name="Huang Y."/>
            <person name="Song X."/>
            <person name="Pei D."/>
        </authorList>
    </citation>
    <scope>NUCLEOTIDE SEQUENCE [LARGE SCALE GENOMIC DNA]</scope>
    <source>
        <strain evidence="5">Sxm20200214</strain>
        <tissue evidence="5">Leaf</tissue>
    </source>
</reference>
<evidence type="ECO:0000259" key="4">
    <source>
        <dbReference type="Pfam" id="PF23572"/>
    </source>
</evidence>
<evidence type="ECO:0000313" key="6">
    <source>
        <dbReference type="Proteomes" id="UP000886595"/>
    </source>
</evidence>
<dbReference type="AlphaFoldDB" id="A0A8X7RM40"/>
<dbReference type="InterPro" id="IPR055377">
    <property type="entry name" value="GH3_M"/>
</dbReference>
<dbReference type="InterPro" id="IPR004993">
    <property type="entry name" value="GH3"/>
</dbReference>
<dbReference type="Pfam" id="PF03321">
    <property type="entry name" value="GH3"/>
    <property type="match status" value="1"/>
</dbReference>
<evidence type="ECO:0000259" key="3">
    <source>
        <dbReference type="Pfam" id="PF23571"/>
    </source>
</evidence>
<protein>
    <recommendedName>
        <fullName evidence="7">Jasmonic acid-amido synthetase JAR1-like</fullName>
    </recommendedName>
</protein>
<dbReference type="EMBL" id="JAAMPC010000010">
    <property type="protein sequence ID" value="KAG2290675.1"/>
    <property type="molecule type" value="Genomic_DNA"/>
</dbReference>
<organism evidence="5 6">
    <name type="scientific">Brassica carinata</name>
    <name type="common">Ethiopian mustard</name>
    <name type="synonym">Abyssinian cabbage</name>
    <dbReference type="NCBI Taxonomy" id="52824"/>
    <lineage>
        <taxon>Eukaryota</taxon>
        <taxon>Viridiplantae</taxon>
        <taxon>Streptophyta</taxon>
        <taxon>Embryophyta</taxon>
        <taxon>Tracheophyta</taxon>
        <taxon>Spermatophyta</taxon>
        <taxon>Magnoliopsida</taxon>
        <taxon>eudicotyledons</taxon>
        <taxon>Gunneridae</taxon>
        <taxon>Pentapetalae</taxon>
        <taxon>rosids</taxon>
        <taxon>malvids</taxon>
        <taxon>Brassicales</taxon>
        <taxon>Brassicaceae</taxon>
        <taxon>Brassiceae</taxon>
        <taxon>Brassica</taxon>
    </lineage>
</organism>
<dbReference type="Pfam" id="PF23571">
    <property type="entry name" value="GH3_M"/>
    <property type="match status" value="1"/>
</dbReference>
<dbReference type="OrthoDB" id="10004661at2759"/>
<evidence type="ECO:0000256" key="2">
    <source>
        <dbReference type="ARBA" id="ARBA00022598"/>
    </source>
</evidence>
<evidence type="ECO:0000313" key="5">
    <source>
        <dbReference type="EMBL" id="KAG2290675.1"/>
    </source>
</evidence>
<evidence type="ECO:0008006" key="7">
    <source>
        <dbReference type="Google" id="ProtNLM"/>
    </source>
</evidence>
<feature type="domain" description="GH3 middle" evidence="3">
    <location>
        <begin position="379"/>
        <end position="419"/>
    </location>
</feature>
<name>A0A8X7RM40_BRACI</name>
<dbReference type="InterPro" id="IPR055378">
    <property type="entry name" value="GH3_C"/>
</dbReference>
<keyword evidence="2" id="KW-0436">Ligase</keyword>
<comment type="similarity">
    <text evidence="1">Belongs to the IAA-amido conjugating enzyme family.</text>
</comment>
<accession>A0A8X7RM40</accession>
<evidence type="ECO:0000256" key="1">
    <source>
        <dbReference type="ARBA" id="ARBA00008068"/>
    </source>
</evidence>
<dbReference type="PANTHER" id="PTHR31901:SF5">
    <property type="entry name" value="JASMONOYL--L-AMINO ACID SYNTHETASE JAR1"/>
    <property type="match status" value="1"/>
</dbReference>